<dbReference type="Pfam" id="PF00382">
    <property type="entry name" value="TFIIB"/>
    <property type="match status" value="2"/>
</dbReference>
<dbReference type="GO" id="GO:0017025">
    <property type="term" value="F:TBP-class protein binding"/>
    <property type="evidence" value="ECO:0007669"/>
    <property type="project" value="InterPro"/>
</dbReference>
<evidence type="ECO:0000259" key="4">
    <source>
        <dbReference type="SMART" id="SM00385"/>
    </source>
</evidence>
<dbReference type="SUPFAM" id="SSF47954">
    <property type="entry name" value="Cyclin-like"/>
    <property type="match status" value="2"/>
</dbReference>
<dbReference type="InterPro" id="IPR000812">
    <property type="entry name" value="TFIIB"/>
</dbReference>
<protein>
    <recommendedName>
        <fullName evidence="4">Cyclin-like domain-containing protein</fullName>
    </recommendedName>
</protein>
<dbReference type="SMART" id="SM00385">
    <property type="entry name" value="CYCLIN"/>
    <property type="match status" value="2"/>
</dbReference>
<feature type="region of interest" description="Disordered" evidence="3">
    <location>
        <begin position="483"/>
        <end position="507"/>
    </location>
</feature>
<evidence type="ECO:0000256" key="1">
    <source>
        <dbReference type="ARBA" id="ARBA00023015"/>
    </source>
</evidence>
<feature type="region of interest" description="Disordered" evidence="3">
    <location>
        <begin position="422"/>
        <end position="457"/>
    </location>
</feature>
<name>A0A8J5FRQ6_ZINOF</name>
<dbReference type="GO" id="GO:0070897">
    <property type="term" value="P:transcription preinitiation complex assembly"/>
    <property type="evidence" value="ECO:0007669"/>
    <property type="project" value="InterPro"/>
</dbReference>
<dbReference type="InterPro" id="IPR013763">
    <property type="entry name" value="Cyclin-like_dom"/>
</dbReference>
<feature type="domain" description="Cyclin-like" evidence="4">
    <location>
        <begin position="246"/>
        <end position="327"/>
    </location>
</feature>
<keyword evidence="6" id="KW-1185">Reference proteome</keyword>
<dbReference type="CDD" id="cd20550">
    <property type="entry name" value="CYCLIN_TFIIB_archaea_like_rpt2"/>
    <property type="match status" value="1"/>
</dbReference>
<feature type="domain" description="Cyclin-like" evidence="4">
    <location>
        <begin position="150"/>
        <end position="231"/>
    </location>
</feature>
<evidence type="ECO:0000313" key="5">
    <source>
        <dbReference type="EMBL" id="KAG6493034.1"/>
    </source>
</evidence>
<dbReference type="GO" id="GO:0097550">
    <property type="term" value="C:transcription preinitiation complex"/>
    <property type="evidence" value="ECO:0007669"/>
    <property type="project" value="TreeGrafter"/>
</dbReference>
<dbReference type="Gene3D" id="1.10.472.10">
    <property type="entry name" value="Cyclin-like"/>
    <property type="match status" value="2"/>
</dbReference>
<dbReference type="InterPro" id="IPR036915">
    <property type="entry name" value="Cyclin-like_sf"/>
</dbReference>
<keyword evidence="2" id="KW-0804">Transcription</keyword>
<dbReference type="GO" id="GO:0005634">
    <property type="term" value="C:nucleus"/>
    <property type="evidence" value="ECO:0007669"/>
    <property type="project" value="TreeGrafter"/>
</dbReference>
<dbReference type="AlphaFoldDB" id="A0A8J5FRQ6"/>
<dbReference type="EMBL" id="JACMSC010000013">
    <property type="protein sequence ID" value="KAG6493034.1"/>
    <property type="molecule type" value="Genomic_DNA"/>
</dbReference>
<dbReference type="InterPro" id="IPR013150">
    <property type="entry name" value="TFIIB_cyclin"/>
</dbReference>
<dbReference type="PANTHER" id="PTHR11618:SF13">
    <property type="entry name" value="TRANSCRIPTION INITIATION FACTOR IIB"/>
    <property type="match status" value="1"/>
</dbReference>
<gene>
    <name evidence="5" type="ORF">ZIOFF_048007</name>
</gene>
<feature type="compositionally biased region" description="Basic and acidic residues" evidence="3">
    <location>
        <begin position="494"/>
        <end position="507"/>
    </location>
</feature>
<dbReference type="Proteomes" id="UP000734854">
    <property type="component" value="Unassembled WGS sequence"/>
</dbReference>
<organism evidence="5 6">
    <name type="scientific">Zingiber officinale</name>
    <name type="common">Ginger</name>
    <name type="synonym">Amomum zingiber</name>
    <dbReference type="NCBI Taxonomy" id="94328"/>
    <lineage>
        <taxon>Eukaryota</taxon>
        <taxon>Viridiplantae</taxon>
        <taxon>Streptophyta</taxon>
        <taxon>Embryophyta</taxon>
        <taxon>Tracheophyta</taxon>
        <taxon>Spermatophyta</taxon>
        <taxon>Magnoliopsida</taxon>
        <taxon>Liliopsida</taxon>
        <taxon>Zingiberales</taxon>
        <taxon>Zingiberaceae</taxon>
        <taxon>Zingiber</taxon>
    </lineage>
</organism>
<reference evidence="5 6" key="1">
    <citation type="submission" date="2020-08" db="EMBL/GenBank/DDBJ databases">
        <title>Plant Genome Project.</title>
        <authorList>
            <person name="Zhang R.-G."/>
        </authorList>
    </citation>
    <scope>NUCLEOTIDE SEQUENCE [LARGE SCALE GENOMIC DNA]</scope>
    <source>
        <tissue evidence="5">Rhizome</tissue>
    </source>
</reference>
<dbReference type="PRINTS" id="PR00685">
    <property type="entry name" value="TIFACTORIIB"/>
</dbReference>
<feature type="compositionally biased region" description="Low complexity" evidence="3">
    <location>
        <begin position="446"/>
        <end position="457"/>
    </location>
</feature>
<comment type="caution">
    <text evidence="5">The sequence shown here is derived from an EMBL/GenBank/DDBJ whole genome shotgun (WGS) entry which is preliminary data.</text>
</comment>
<keyword evidence="1" id="KW-0805">Transcription regulation</keyword>
<accession>A0A8J5FRQ6</accession>
<dbReference type="FunFam" id="1.10.472.10:FF:000045">
    <property type="entry name" value="Transcription initiation factor IIB"/>
    <property type="match status" value="1"/>
</dbReference>
<evidence type="ECO:0000313" key="6">
    <source>
        <dbReference type="Proteomes" id="UP000734854"/>
    </source>
</evidence>
<dbReference type="PANTHER" id="PTHR11618">
    <property type="entry name" value="TRANSCRIPTION INITIATION FACTOR IIB-RELATED"/>
    <property type="match status" value="1"/>
</dbReference>
<evidence type="ECO:0000256" key="2">
    <source>
        <dbReference type="ARBA" id="ARBA00023163"/>
    </source>
</evidence>
<evidence type="ECO:0000256" key="3">
    <source>
        <dbReference type="SAM" id="MobiDB-lite"/>
    </source>
</evidence>
<sequence length="507" mass="55495">MGRVRCPYCQGTAGRSATTPYGRCVTECCSCGRVVEERQVYTHQLFPLRAFDYPLPLVTPDLPLPPPSAAVEATNEDDEDPFHPTGFVTTFSTLSLEPCPLFARSATSFAGHLAELERALDSSSSSSSSSSVSDGSGGPLVSVDHLRAYLQILEVSSILRLEHDIADHAFQLFRDCSSTTCLRNRSIEALATAALVHAIREAQEPRTLQEISSASNLPQKEIGKYIKILGEALKLSQPINSNSIAVHMPRFCTLLQLNKSAQQLAAHIGEVVVNKCFCTRRNPISISAAAIYLACQLEDKRKTQAEICKVTGLTEVTLRKVYKELLENWDDLMPPNYTPAVPPEKAFPMTTITSGRSSANKDMVDAYHSSAHHDKDKHSEAIEAKEKQFPCPQSYIFRSPGFESRIILHATGSIWHVPVQTAERGQHKKASKDLRMGDTSGWVDQTSTPSSSKRYTSSWHLNPATAAPESYVQLANRQLGLQFVPGTGESAKGGNDDAASRGHKPEN</sequence>
<proteinExistence type="predicted"/>